<name>A0A507B853_9PEZI</name>
<dbReference type="GeneID" id="41972626"/>
<dbReference type="Proteomes" id="UP000319257">
    <property type="component" value="Unassembled WGS sequence"/>
</dbReference>
<evidence type="ECO:0000256" key="1">
    <source>
        <dbReference type="ARBA" id="ARBA00006484"/>
    </source>
</evidence>
<sequence length="783" mass="85631">MASTDALNFRCALVTGGGGGIGKAIAEYLVQRGKKVVIAGRTESNLASTCKEIGCAGYYVVDVGATDTLPAFARRVTADHPDLDCLVNNAGVQRPIEVLGVSATPEELLGKADNEIDINVRAPLHLTLGLLPHFRDTSKCPRGATVVNVSSVLGFLPYALVNPVYCATKAWVHSWSMSLRSQLQDVEPPIRVVEIAPPMVGTDLHREREDPDDNKKDKNANSLTVEEFMEEITKKWEAGDTTISAGSGARVVQDWFDTFGEINHWLPDKMAPFVDITPNLVLEKSEPGRKVHSLSSIDRCVPQSLLHLILVFPFPDLRQSDAAAQVIGQGLAALMKRWTFLSGQLPPLDSRDERTDSCYVEYHRPWTINARHVFKCLLATAPSSLDYDRMSKLGMPVRDLDVDLLCITPSSLYGTVSLPGAVFTLQATFVTGGLYLGFSFQRAVFDSSYIELFVGSLTEAIRARSTLNCEGALVPGGGIILFLRGQATYSRPAIQPCTRQSPALYIPEDDAVEKGREVRSASLEDFDFSHANAASNPTIKTKTKVVAFTAAKVAKMRELIGCILEAPGEAPSERACLLALVWIAVIRIREKRLAPQTLTKFGVQVDLRPQLKPPVEHGYLGNLFSSAIAQTRVQDLVDMKLPEALQDSITIQTVAKAARLIEQSTSKVDTEHAHDRLGRIGRIVDWVDAQKASRTGFLRHAHDIVSDLNVVSNLESFDIPGIAAPGNPHWCRIAGSSQEGIVNILPRTGLPDADWEVQVTLRTFELSAVVKDVGRTGWHKAFY</sequence>
<evidence type="ECO:0000313" key="5">
    <source>
        <dbReference type="Proteomes" id="UP000319257"/>
    </source>
</evidence>
<reference evidence="4 5" key="1">
    <citation type="submission" date="2019-06" db="EMBL/GenBank/DDBJ databases">
        <title>Draft genome sequence of the filamentous fungus Phialemoniopsis curvata isolated from diesel fuel.</title>
        <authorList>
            <person name="Varaljay V.A."/>
            <person name="Lyon W.J."/>
            <person name="Crouch A.L."/>
            <person name="Drake C.E."/>
            <person name="Hollomon J.M."/>
            <person name="Nadeau L.J."/>
            <person name="Nunn H.S."/>
            <person name="Stevenson B.S."/>
            <person name="Bojanowski C.L."/>
            <person name="Crookes-Goodson W.J."/>
        </authorList>
    </citation>
    <scope>NUCLEOTIDE SEQUENCE [LARGE SCALE GENOMIC DNA]</scope>
    <source>
        <strain evidence="4 5">D216</strain>
    </source>
</reference>
<protein>
    <submittedName>
        <fullName evidence="4">Uncharacterized protein</fullName>
    </submittedName>
</protein>
<dbReference type="PANTHER" id="PTHR44196:SF1">
    <property type="entry name" value="DEHYDROGENASE_REDUCTASE SDR FAMILY MEMBER 7B"/>
    <property type="match status" value="1"/>
</dbReference>
<keyword evidence="2" id="KW-0560">Oxidoreductase</keyword>
<dbReference type="Pfam" id="PF00106">
    <property type="entry name" value="adh_short"/>
    <property type="match status" value="1"/>
</dbReference>
<organism evidence="4 5">
    <name type="scientific">Thyridium curvatum</name>
    <dbReference type="NCBI Taxonomy" id="1093900"/>
    <lineage>
        <taxon>Eukaryota</taxon>
        <taxon>Fungi</taxon>
        <taxon>Dikarya</taxon>
        <taxon>Ascomycota</taxon>
        <taxon>Pezizomycotina</taxon>
        <taxon>Sordariomycetes</taxon>
        <taxon>Sordariomycetidae</taxon>
        <taxon>Thyridiales</taxon>
        <taxon>Thyridiaceae</taxon>
        <taxon>Thyridium</taxon>
    </lineage>
</organism>
<dbReference type="SUPFAM" id="SSF51735">
    <property type="entry name" value="NAD(P)-binding Rossmann-fold domains"/>
    <property type="match status" value="1"/>
</dbReference>
<dbReference type="Pfam" id="PF02458">
    <property type="entry name" value="Transferase"/>
    <property type="match status" value="1"/>
</dbReference>
<dbReference type="GO" id="GO:0016020">
    <property type="term" value="C:membrane"/>
    <property type="evidence" value="ECO:0007669"/>
    <property type="project" value="TreeGrafter"/>
</dbReference>
<keyword evidence="5" id="KW-1185">Reference proteome</keyword>
<dbReference type="InterPro" id="IPR023213">
    <property type="entry name" value="CAT-like_dom_sf"/>
</dbReference>
<comment type="caution">
    <text evidence="4">The sequence shown here is derived from an EMBL/GenBank/DDBJ whole genome shotgun (WGS) entry which is preliminary data.</text>
</comment>
<feature type="compositionally biased region" description="Basic and acidic residues" evidence="3">
    <location>
        <begin position="203"/>
        <end position="219"/>
    </location>
</feature>
<dbReference type="AlphaFoldDB" id="A0A507B853"/>
<evidence type="ECO:0000256" key="3">
    <source>
        <dbReference type="SAM" id="MobiDB-lite"/>
    </source>
</evidence>
<dbReference type="Gene3D" id="3.40.50.720">
    <property type="entry name" value="NAD(P)-binding Rossmann-like Domain"/>
    <property type="match status" value="1"/>
</dbReference>
<feature type="region of interest" description="Disordered" evidence="3">
    <location>
        <begin position="202"/>
        <end position="221"/>
    </location>
</feature>
<dbReference type="InParanoid" id="A0A507B853"/>
<dbReference type="PRINTS" id="PR00080">
    <property type="entry name" value="SDRFAMILY"/>
</dbReference>
<dbReference type="OrthoDB" id="37659at2759"/>
<dbReference type="PANTHER" id="PTHR44196">
    <property type="entry name" value="DEHYDROGENASE/REDUCTASE SDR FAMILY MEMBER 7B"/>
    <property type="match status" value="1"/>
</dbReference>
<evidence type="ECO:0000256" key="2">
    <source>
        <dbReference type="ARBA" id="ARBA00023002"/>
    </source>
</evidence>
<evidence type="ECO:0000313" key="4">
    <source>
        <dbReference type="EMBL" id="TPX14784.1"/>
    </source>
</evidence>
<dbReference type="STRING" id="1093900.A0A507B853"/>
<dbReference type="PRINTS" id="PR00081">
    <property type="entry name" value="GDHRDH"/>
</dbReference>
<dbReference type="InterPro" id="IPR036291">
    <property type="entry name" value="NAD(P)-bd_dom_sf"/>
</dbReference>
<dbReference type="GO" id="GO:0016491">
    <property type="term" value="F:oxidoreductase activity"/>
    <property type="evidence" value="ECO:0007669"/>
    <property type="project" value="UniProtKB-KW"/>
</dbReference>
<accession>A0A507B853</accession>
<gene>
    <name evidence="4" type="ORF">E0L32_005179</name>
</gene>
<comment type="similarity">
    <text evidence="1">Belongs to the short-chain dehydrogenases/reductases (SDR) family.</text>
</comment>
<dbReference type="EMBL" id="SKBQ01000026">
    <property type="protein sequence ID" value="TPX14784.1"/>
    <property type="molecule type" value="Genomic_DNA"/>
</dbReference>
<proteinExistence type="inferred from homology"/>
<dbReference type="InterPro" id="IPR002347">
    <property type="entry name" value="SDR_fam"/>
</dbReference>
<dbReference type="Gene3D" id="3.30.559.10">
    <property type="entry name" value="Chloramphenicol acetyltransferase-like domain"/>
    <property type="match status" value="2"/>
</dbReference>
<dbReference type="RefSeq" id="XP_030996495.1">
    <property type="nucleotide sequence ID" value="XM_031139672.1"/>
</dbReference>